<sequence length="127" mass="13873">MSECSAVIGLLGGAMRLRTSLPNFDAMTGPDAGMSFDSEWSDILKIHQIGIATSAQYYTPVAVAFPELGYSPFIEVRRLAGNVVYDDYVSDTQYGLGAAIFSNRFEMSTYDPITVLYAIYRVPVPAP</sequence>
<protein>
    <submittedName>
        <fullName evidence="1">Uncharacterized protein</fullName>
    </submittedName>
</protein>
<dbReference type="EMBL" id="JBHLWM010000012">
    <property type="protein sequence ID" value="MFC0243683.1"/>
    <property type="molecule type" value="Genomic_DNA"/>
</dbReference>
<dbReference type="RefSeq" id="WP_378392906.1">
    <property type="nucleotide sequence ID" value="NZ_JBHLWM010000012.1"/>
</dbReference>
<name>A0ABV6EZM8_9BRAD</name>
<reference evidence="1 2" key="1">
    <citation type="submission" date="2024-09" db="EMBL/GenBank/DDBJ databases">
        <authorList>
            <person name="Sun Q."/>
            <person name="Mori K."/>
        </authorList>
    </citation>
    <scope>NUCLEOTIDE SEQUENCE [LARGE SCALE GENOMIC DNA]</scope>
    <source>
        <strain evidence="1 2">KCTC 23279</strain>
    </source>
</reference>
<organism evidence="1 2">
    <name type="scientific">Rhodopseudomonas telluris</name>
    <dbReference type="NCBI Taxonomy" id="644215"/>
    <lineage>
        <taxon>Bacteria</taxon>
        <taxon>Pseudomonadati</taxon>
        <taxon>Pseudomonadota</taxon>
        <taxon>Alphaproteobacteria</taxon>
        <taxon>Hyphomicrobiales</taxon>
        <taxon>Nitrobacteraceae</taxon>
        <taxon>Rhodopseudomonas</taxon>
    </lineage>
</organism>
<proteinExistence type="predicted"/>
<keyword evidence="2" id="KW-1185">Reference proteome</keyword>
<comment type="caution">
    <text evidence="1">The sequence shown here is derived from an EMBL/GenBank/DDBJ whole genome shotgun (WGS) entry which is preliminary data.</text>
</comment>
<gene>
    <name evidence="1" type="ORF">ACFFJ6_24585</name>
</gene>
<evidence type="ECO:0000313" key="2">
    <source>
        <dbReference type="Proteomes" id="UP001589775"/>
    </source>
</evidence>
<dbReference type="Proteomes" id="UP001589775">
    <property type="component" value="Unassembled WGS sequence"/>
</dbReference>
<evidence type="ECO:0000313" key="1">
    <source>
        <dbReference type="EMBL" id="MFC0243683.1"/>
    </source>
</evidence>
<accession>A0ABV6EZM8</accession>